<accession>A0A183AU99</accession>
<dbReference type="EMBL" id="UZAN01049229">
    <property type="protein sequence ID" value="VDP87208.1"/>
    <property type="molecule type" value="Genomic_DNA"/>
</dbReference>
<dbReference type="OrthoDB" id="10255630at2759"/>
<feature type="repeat" description="WD" evidence="5">
    <location>
        <begin position="281"/>
        <end position="313"/>
    </location>
</feature>
<dbReference type="PIRSF" id="PIRSF002394">
    <property type="entry name" value="GN-bd_beta"/>
    <property type="match status" value="1"/>
</dbReference>
<evidence type="ECO:0000313" key="8">
    <source>
        <dbReference type="WBParaSite" id="ECPE_0001056601-mRNA-1"/>
    </source>
</evidence>
<feature type="repeat" description="WD" evidence="5">
    <location>
        <begin position="142"/>
        <end position="183"/>
    </location>
</feature>
<keyword evidence="2 5" id="KW-0853">WD repeat</keyword>
<dbReference type="InterPro" id="IPR036322">
    <property type="entry name" value="WD40_repeat_dom_sf"/>
</dbReference>
<dbReference type="InterPro" id="IPR019775">
    <property type="entry name" value="WD40_repeat_CS"/>
</dbReference>
<sequence length="369" mass="40676">MESPQDETQLIQEADSLRRKLEDERNRLNDGNLVVASQNLDPIPTVNIRVRRVLKGHQGKVLCLAWATDKRHIVSSSQDGKILVWDGFTSTKEHSVSMPTTWVMSCAYSPSGGFVACGGLDNKCTVFPLIADEDPVRRKKLVATHTSYLACCLFNFSDHQLLTGSGDSTCVLWDIESAQIIQSFHGHSGDVLSLSLSPSESGRVFVSGGCDRSANVWDMRTGQCVQVFQGHDSDVNSVRFYPSGDAFATGSDDATIRLFDLRADREVCVYKKDSVIFGCNAIDFSLSGRLLFGGYSDHAINVWDVLKGQRVNILYGHENRISSLRTSPDGTAICTGSWDTTVRVSCFHPHCVNRSARHSSWSHLLVALL</sequence>
<dbReference type="GO" id="GO:0007165">
    <property type="term" value="P:signal transduction"/>
    <property type="evidence" value="ECO:0007669"/>
    <property type="project" value="UniProtKB-KW"/>
</dbReference>
<dbReference type="InterPro" id="IPR016346">
    <property type="entry name" value="G-protein_beta_1-5"/>
</dbReference>
<keyword evidence="4" id="KW-0807">Transducer</keyword>
<proteinExistence type="inferred from homology"/>
<feature type="repeat" description="WD" evidence="5">
    <location>
        <begin position="228"/>
        <end position="269"/>
    </location>
</feature>
<evidence type="ECO:0000256" key="2">
    <source>
        <dbReference type="ARBA" id="ARBA00022574"/>
    </source>
</evidence>
<dbReference type="Gene3D" id="2.130.10.10">
    <property type="entry name" value="YVTN repeat-like/Quinoprotein amine dehydrogenase"/>
    <property type="match status" value="1"/>
</dbReference>
<evidence type="ECO:0000256" key="5">
    <source>
        <dbReference type="PROSITE-ProRule" id="PRU00221"/>
    </source>
</evidence>
<dbReference type="InterPro" id="IPR001632">
    <property type="entry name" value="WD40_G-protein_beta-like"/>
</dbReference>
<dbReference type="InterPro" id="IPR015943">
    <property type="entry name" value="WD40/YVTN_repeat-like_dom_sf"/>
</dbReference>
<evidence type="ECO:0000313" key="7">
    <source>
        <dbReference type="Proteomes" id="UP000272942"/>
    </source>
</evidence>
<dbReference type="AlphaFoldDB" id="A0A183AU99"/>
<evidence type="ECO:0000256" key="1">
    <source>
        <dbReference type="ARBA" id="ARBA00009768"/>
    </source>
</evidence>
<evidence type="ECO:0000313" key="6">
    <source>
        <dbReference type="EMBL" id="VDP87208.1"/>
    </source>
</evidence>
<dbReference type="SMART" id="SM00320">
    <property type="entry name" value="WD40"/>
    <property type="match status" value="7"/>
</dbReference>
<feature type="repeat" description="WD" evidence="5">
    <location>
        <begin position="54"/>
        <end position="86"/>
    </location>
</feature>
<feature type="repeat" description="WD" evidence="5">
    <location>
        <begin position="314"/>
        <end position="344"/>
    </location>
</feature>
<dbReference type="Proteomes" id="UP000272942">
    <property type="component" value="Unassembled WGS sequence"/>
</dbReference>
<dbReference type="PANTHER" id="PTHR19850">
    <property type="entry name" value="GUANINE NUCLEOTIDE-BINDING PROTEIN BETA G PROTEIN BETA"/>
    <property type="match status" value="1"/>
</dbReference>
<comment type="similarity">
    <text evidence="1">Belongs to the WD repeat G protein beta family.</text>
</comment>
<reference evidence="8" key="1">
    <citation type="submission" date="2016-06" db="UniProtKB">
        <authorList>
            <consortium name="WormBaseParasite"/>
        </authorList>
    </citation>
    <scope>IDENTIFICATION</scope>
</reference>
<dbReference type="SUPFAM" id="SSF50978">
    <property type="entry name" value="WD40 repeat-like"/>
    <property type="match status" value="1"/>
</dbReference>
<evidence type="ECO:0000256" key="4">
    <source>
        <dbReference type="ARBA" id="ARBA00023224"/>
    </source>
</evidence>
<dbReference type="PROSITE" id="PS00678">
    <property type="entry name" value="WD_REPEATS_1"/>
    <property type="match status" value="1"/>
</dbReference>
<evidence type="ECO:0000256" key="3">
    <source>
        <dbReference type="ARBA" id="ARBA00022737"/>
    </source>
</evidence>
<dbReference type="CDD" id="cd00200">
    <property type="entry name" value="WD40"/>
    <property type="match status" value="1"/>
</dbReference>
<protein>
    <submittedName>
        <fullName evidence="8">WD_REPEATS_REGION domain-containing protein</fullName>
    </submittedName>
</protein>
<dbReference type="PROSITE" id="PS50082">
    <property type="entry name" value="WD_REPEATS_2"/>
    <property type="match status" value="6"/>
</dbReference>
<dbReference type="InterPro" id="IPR020472">
    <property type="entry name" value="WD40_PAC1"/>
</dbReference>
<dbReference type="Pfam" id="PF25391">
    <property type="entry name" value="WD40_Gbeta"/>
    <property type="match status" value="1"/>
</dbReference>
<dbReference type="PROSITE" id="PS50294">
    <property type="entry name" value="WD_REPEATS_REGION"/>
    <property type="match status" value="4"/>
</dbReference>
<dbReference type="InterPro" id="IPR001680">
    <property type="entry name" value="WD40_rpt"/>
</dbReference>
<reference evidence="6 7" key="2">
    <citation type="submission" date="2018-11" db="EMBL/GenBank/DDBJ databases">
        <authorList>
            <consortium name="Pathogen Informatics"/>
        </authorList>
    </citation>
    <scope>NUCLEOTIDE SEQUENCE [LARGE SCALE GENOMIC DNA]</scope>
    <source>
        <strain evidence="6 7">Egypt</strain>
    </source>
</reference>
<dbReference type="PRINTS" id="PR00320">
    <property type="entry name" value="GPROTEINBRPT"/>
</dbReference>
<gene>
    <name evidence="6" type="ORF">ECPE_LOCUS10534</name>
</gene>
<keyword evidence="3" id="KW-0677">Repeat</keyword>
<dbReference type="WBParaSite" id="ECPE_0001056601-mRNA-1">
    <property type="protein sequence ID" value="ECPE_0001056601-mRNA-1"/>
    <property type="gene ID" value="ECPE_0001056601"/>
</dbReference>
<name>A0A183AU99_9TREM</name>
<feature type="repeat" description="WD" evidence="5">
    <location>
        <begin position="184"/>
        <end position="227"/>
    </location>
</feature>
<organism evidence="8">
    <name type="scientific">Echinostoma caproni</name>
    <dbReference type="NCBI Taxonomy" id="27848"/>
    <lineage>
        <taxon>Eukaryota</taxon>
        <taxon>Metazoa</taxon>
        <taxon>Spiralia</taxon>
        <taxon>Lophotrochozoa</taxon>
        <taxon>Platyhelminthes</taxon>
        <taxon>Trematoda</taxon>
        <taxon>Digenea</taxon>
        <taxon>Plagiorchiida</taxon>
        <taxon>Echinostomata</taxon>
        <taxon>Echinostomatoidea</taxon>
        <taxon>Echinostomatidae</taxon>
        <taxon>Echinostoma</taxon>
    </lineage>
</organism>
<dbReference type="PRINTS" id="PR00319">
    <property type="entry name" value="GPROTEINB"/>
</dbReference>
<keyword evidence="7" id="KW-1185">Reference proteome</keyword>